<dbReference type="Gene3D" id="3.40.50.720">
    <property type="entry name" value="NAD(P)-binding Rossmann-like Domain"/>
    <property type="match status" value="1"/>
</dbReference>
<dbReference type="GO" id="GO:0006813">
    <property type="term" value="P:potassium ion transport"/>
    <property type="evidence" value="ECO:0007669"/>
    <property type="project" value="InterPro"/>
</dbReference>
<feature type="domain" description="RCK N-terminal" evidence="2">
    <location>
        <begin position="4"/>
        <end position="125"/>
    </location>
</feature>
<dbReference type="SUPFAM" id="SSF51735">
    <property type="entry name" value="NAD(P)-binding Rossmann-fold domains"/>
    <property type="match status" value="1"/>
</dbReference>
<dbReference type="AlphaFoldDB" id="A0A2K9CDS5"/>
<gene>
    <name evidence="4" type="ORF">CXP39_03355</name>
</gene>
<evidence type="ECO:0000313" key="4">
    <source>
        <dbReference type="EMBL" id="AUF83804.1"/>
    </source>
</evidence>
<evidence type="ECO:0000259" key="2">
    <source>
        <dbReference type="PROSITE" id="PS51201"/>
    </source>
</evidence>
<dbReference type="Pfam" id="PF02080">
    <property type="entry name" value="TrkA_C"/>
    <property type="match status" value="1"/>
</dbReference>
<name>A0A2K9CDS5_9MOLU</name>
<dbReference type="InterPro" id="IPR036291">
    <property type="entry name" value="NAD(P)-bd_dom_sf"/>
</dbReference>
<sequence>MAKKKSFAIIGASNFSLAVLTTLVDKRQSITMFDIDQDRLNLYLAEFDSVDAIVLDSTNKMGLAKAGVNSYDGVIVGLGSNIEASIMTVLNLIDLDCHNIIAKARDEKHRRILLALGLSENQIIIPDRLAGKMIGTRAVFDIDIDIDLHSIDDEFISTTLTVANPDIIGKTLQDAGLSSTKDFNIIQIRRKGKTLLPDDYTELKEQDDVVVFAKITVINGLAEKIQSNKESEEDVIPTLFDFDELNNGENSNVDENLFDNLVFEEDATQGMTNSAPKTRRNKTKSNT</sequence>
<dbReference type="Pfam" id="PF02254">
    <property type="entry name" value="TrkA_N"/>
    <property type="match status" value="1"/>
</dbReference>
<dbReference type="RefSeq" id="WP_051591869.1">
    <property type="nucleotide sequence ID" value="NZ_CP025257.1"/>
</dbReference>
<dbReference type="InterPro" id="IPR003148">
    <property type="entry name" value="RCK_N"/>
</dbReference>
<evidence type="ECO:0000256" key="1">
    <source>
        <dbReference type="SAM" id="MobiDB-lite"/>
    </source>
</evidence>
<feature type="domain" description="RCK C-terminal" evidence="3">
    <location>
        <begin position="143"/>
        <end position="227"/>
    </location>
</feature>
<dbReference type="InterPro" id="IPR036721">
    <property type="entry name" value="RCK_C_sf"/>
</dbReference>
<dbReference type="InterPro" id="IPR050721">
    <property type="entry name" value="Trk_Ktr_HKT_K-transport"/>
</dbReference>
<dbReference type="Gene3D" id="3.30.70.1450">
    <property type="entry name" value="Regulator of K+ conductance, C-terminal domain"/>
    <property type="match status" value="1"/>
</dbReference>
<feature type="region of interest" description="Disordered" evidence="1">
    <location>
        <begin position="265"/>
        <end position="287"/>
    </location>
</feature>
<dbReference type="PANTHER" id="PTHR43833">
    <property type="entry name" value="POTASSIUM CHANNEL PROTEIN 2-RELATED-RELATED"/>
    <property type="match status" value="1"/>
</dbReference>
<dbReference type="PROSITE" id="PS51201">
    <property type="entry name" value="RCK_N"/>
    <property type="match status" value="1"/>
</dbReference>
<accession>A0A2K9CDS5</accession>
<dbReference type="GO" id="GO:0008324">
    <property type="term" value="F:monoatomic cation transmembrane transporter activity"/>
    <property type="evidence" value="ECO:0007669"/>
    <property type="project" value="InterPro"/>
</dbReference>
<dbReference type="Proteomes" id="UP000233419">
    <property type="component" value="Chromosome"/>
</dbReference>
<dbReference type="SUPFAM" id="SSF116726">
    <property type="entry name" value="TrkA C-terminal domain-like"/>
    <property type="match status" value="1"/>
</dbReference>
<dbReference type="PANTHER" id="PTHR43833:SF7">
    <property type="entry name" value="KTR SYSTEM POTASSIUM UPTAKE PROTEIN C"/>
    <property type="match status" value="1"/>
</dbReference>
<proteinExistence type="predicted"/>
<feature type="compositionally biased region" description="Basic residues" evidence="1">
    <location>
        <begin position="277"/>
        <end position="287"/>
    </location>
</feature>
<organism evidence="4 5">
    <name type="scientific">Mesoplasma syrphidae</name>
    <dbReference type="NCBI Taxonomy" id="225999"/>
    <lineage>
        <taxon>Bacteria</taxon>
        <taxon>Bacillati</taxon>
        <taxon>Mycoplasmatota</taxon>
        <taxon>Mollicutes</taxon>
        <taxon>Entomoplasmatales</taxon>
        <taxon>Entomoplasmataceae</taxon>
        <taxon>Mesoplasma</taxon>
    </lineage>
</organism>
<dbReference type="InterPro" id="IPR006037">
    <property type="entry name" value="RCK_C"/>
</dbReference>
<evidence type="ECO:0000313" key="5">
    <source>
        <dbReference type="Proteomes" id="UP000233419"/>
    </source>
</evidence>
<dbReference type="EMBL" id="CP025257">
    <property type="protein sequence ID" value="AUF83804.1"/>
    <property type="molecule type" value="Genomic_DNA"/>
</dbReference>
<reference evidence="4 5" key="1">
    <citation type="submission" date="2017-12" db="EMBL/GenBank/DDBJ databases">
        <title>Mesoplasma syrphidae YJS, Complete Genome.</title>
        <authorList>
            <person name="Knight T.F."/>
            <person name="Citino T."/>
            <person name="Rubinstein R."/>
            <person name="Neuschaefer Z."/>
        </authorList>
    </citation>
    <scope>NUCLEOTIDE SEQUENCE [LARGE SCALE GENOMIC DNA]</scope>
    <source>
        <strain evidence="4 5">YJS</strain>
    </source>
</reference>
<dbReference type="OrthoDB" id="9776294at2"/>
<protein>
    <submittedName>
        <fullName evidence="4">TrkA family potassium uptake protein</fullName>
    </submittedName>
</protein>
<dbReference type="PROSITE" id="PS51202">
    <property type="entry name" value="RCK_C"/>
    <property type="match status" value="1"/>
</dbReference>
<dbReference type="KEGG" id="msyr:CXP39_03355"/>
<keyword evidence="5" id="KW-1185">Reference proteome</keyword>
<evidence type="ECO:0000259" key="3">
    <source>
        <dbReference type="PROSITE" id="PS51202"/>
    </source>
</evidence>